<feature type="region of interest" description="Disordered" evidence="5">
    <location>
        <begin position="39"/>
        <end position="59"/>
    </location>
</feature>
<sequence>MDPKRAQEIASSTSMVNVMYNGQDVYIEHVDQGNGLATIHPIDNPNQKQSVSVQSLDEA</sequence>
<comment type="similarity">
    <text evidence="2 4">Belongs to the SspH family.</text>
</comment>
<dbReference type="AlphaFoldDB" id="A0A6G1X3P8"/>
<evidence type="ECO:0000256" key="3">
    <source>
        <dbReference type="ARBA" id="ARBA00022969"/>
    </source>
</evidence>
<evidence type="ECO:0000256" key="4">
    <source>
        <dbReference type="HAMAP-Rule" id="MF_00667"/>
    </source>
</evidence>
<dbReference type="RefSeq" id="WP_323741853.1">
    <property type="nucleotide sequence ID" value="NZ_WJNH01000002.1"/>
</dbReference>
<dbReference type="HAMAP" id="MF_00667">
    <property type="entry name" value="SspH"/>
    <property type="match status" value="1"/>
</dbReference>
<dbReference type="GO" id="GO:0042601">
    <property type="term" value="C:endospore-forming forespore"/>
    <property type="evidence" value="ECO:0007669"/>
    <property type="project" value="InterPro"/>
</dbReference>
<evidence type="ECO:0000256" key="2">
    <source>
        <dbReference type="ARBA" id="ARBA00006573"/>
    </source>
</evidence>
<dbReference type="Proteomes" id="UP000480185">
    <property type="component" value="Unassembled WGS sequence"/>
</dbReference>
<dbReference type="GO" id="GO:0030436">
    <property type="term" value="P:asexual sporulation"/>
    <property type="evidence" value="ECO:0007669"/>
    <property type="project" value="UniProtKB-UniRule"/>
</dbReference>
<comment type="induction">
    <text evidence="4">Expressed only in the forespore compartment of sporulating cells.</text>
</comment>
<comment type="subcellular location">
    <subcellularLocation>
        <location evidence="1 4">Spore core</location>
    </subcellularLocation>
</comment>
<comment type="caution">
    <text evidence="6">The sequence shown here is derived from an EMBL/GenBank/DDBJ whole genome shotgun (WGS) entry which is preliminary data.</text>
</comment>
<dbReference type="InterPro" id="IPR012610">
    <property type="entry name" value="SASP_SspH"/>
</dbReference>
<protein>
    <recommendedName>
        <fullName evidence="4">Small, acid-soluble spore protein H</fullName>
        <shortName evidence="4">SASP H</shortName>
    </recommendedName>
</protein>
<dbReference type="NCBIfam" id="TIGR02861">
    <property type="entry name" value="SASP_H"/>
    <property type="match status" value="1"/>
</dbReference>
<name>A0A6G1X3P8_9BACI</name>
<proteinExistence type="evidence at transcript level"/>
<evidence type="ECO:0000313" key="6">
    <source>
        <dbReference type="EMBL" id="MRG85584.1"/>
    </source>
</evidence>
<reference evidence="6 7" key="1">
    <citation type="submission" date="2019-11" db="EMBL/GenBank/DDBJ databases">
        <authorList>
            <person name="Li J."/>
        </authorList>
    </citation>
    <scope>NUCLEOTIDE SEQUENCE [LARGE SCALE GENOMIC DNA]</scope>
    <source>
        <strain evidence="6 7">J4</strain>
    </source>
</reference>
<evidence type="ECO:0000256" key="1">
    <source>
        <dbReference type="ARBA" id="ARBA00004288"/>
    </source>
</evidence>
<organism evidence="6 7">
    <name type="scientific">Salinibacillus xinjiangensis</name>
    <dbReference type="NCBI Taxonomy" id="1229268"/>
    <lineage>
        <taxon>Bacteria</taxon>
        <taxon>Bacillati</taxon>
        <taxon>Bacillota</taxon>
        <taxon>Bacilli</taxon>
        <taxon>Bacillales</taxon>
        <taxon>Bacillaceae</taxon>
        <taxon>Salinibacillus</taxon>
    </lineage>
</organism>
<dbReference type="NCBIfam" id="NF002867">
    <property type="entry name" value="PRK03174.1"/>
    <property type="match status" value="1"/>
</dbReference>
<evidence type="ECO:0000313" key="7">
    <source>
        <dbReference type="Proteomes" id="UP000480185"/>
    </source>
</evidence>
<dbReference type="EMBL" id="WJNH01000002">
    <property type="protein sequence ID" value="MRG85584.1"/>
    <property type="molecule type" value="Genomic_DNA"/>
</dbReference>
<keyword evidence="3 4" id="KW-0749">Sporulation</keyword>
<dbReference type="GO" id="GO:0030435">
    <property type="term" value="P:sporulation resulting in formation of a cellular spore"/>
    <property type="evidence" value="ECO:0007669"/>
    <property type="project" value="UniProtKB-KW"/>
</dbReference>
<accession>A0A6G1X3P8</accession>
<feature type="compositionally biased region" description="Polar residues" evidence="5">
    <location>
        <begin position="44"/>
        <end position="59"/>
    </location>
</feature>
<dbReference type="Pfam" id="PF08141">
    <property type="entry name" value="SspH"/>
    <property type="match status" value="1"/>
</dbReference>
<evidence type="ECO:0000256" key="5">
    <source>
        <dbReference type="SAM" id="MobiDB-lite"/>
    </source>
</evidence>
<gene>
    <name evidence="4" type="primary">sspH</name>
    <name evidence="6" type="ORF">GH754_04465</name>
</gene>
<keyword evidence="7" id="KW-1185">Reference proteome</keyword>